<dbReference type="AlphaFoldDB" id="A0A3N0ITE9"/>
<reference evidence="1 3" key="1">
    <citation type="journal article" date="2018" name="Elife">
        <title>Discovery and characterization of a prevalent human gut bacterial enzyme sufficient for the inactivation of a family of plant toxins.</title>
        <authorList>
            <person name="Koppel N."/>
            <person name="Bisanz J.E."/>
            <person name="Pandelia M.E."/>
            <person name="Turnbaugh P.J."/>
            <person name="Balskus E.P."/>
        </authorList>
    </citation>
    <scope>NUCLEOTIDE SEQUENCE [LARGE SCALE GENOMIC DNA]</scope>
    <source>
        <strain evidence="1 3">DSM 16107</strain>
    </source>
</reference>
<evidence type="ECO:0000313" key="2">
    <source>
        <dbReference type="EMBL" id="RNM40274.1"/>
    </source>
</evidence>
<organism evidence="2 4">
    <name type="scientific">Eggerthella sinensis</name>
    <dbReference type="NCBI Taxonomy" id="242230"/>
    <lineage>
        <taxon>Bacteria</taxon>
        <taxon>Bacillati</taxon>
        <taxon>Actinomycetota</taxon>
        <taxon>Coriobacteriia</taxon>
        <taxon>Eggerthellales</taxon>
        <taxon>Eggerthellaceae</taxon>
        <taxon>Eggerthella</taxon>
    </lineage>
</organism>
<dbReference type="EMBL" id="QICC01000093">
    <property type="protein sequence ID" value="RNM40274.1"/>
    <property type="molecule type" value="Genomic_DNA"/>
</dbReference>
<proteinExistence type="predicted"/>
<evidence type="ECO:0000313" key="4">
    <source>
        <dbReference type="Proteomes" id="UP000270112"/>
    </source>
</evidence>
<dbReference type="Proteomes" id="UP000253817">
    <property type="component" value="Unassembled WGS sequence"/>
</dbReference>
<dbReference type="RefSeq" id="WP_114547869.1">
    <property type="nucleotide sequence ID" value="NZ_PPTT01000048.1"/>
</dbReference>
<accession>A0A3N0ITE9</accession>
<name>A0A3N0ITE9_9ACTN</name>
<sequence length="75" mass="8603">MRMNFELEKKREAYELKLARQVEKFAERVNAGMATPDEIAFMSKVADMLDQTRKDALRGMIHDNLDTASRLLGSV</sequence>
<evidence type="ECO:0000313" key="1">
    <source>
        <dbReference type="EMBL" id="RDB63657.1"/>
    </source>
</evidence>
<dbReference type="Proteomes" id="UP000270112">
    <property type="component" value="Unassembled WGS sequence"/>
</dbReference>
<reference evidence="2" key="3">
    <citation type="journal article" date="2019" name="Microbiol. Resour. Announc.">
        <title>Draft Genome Sequences of Type Strains of Gordonibacter faecihominis, Paraeggerthella hongkongensis, Parvibacter caecicola,Slackia equolifaciens, Slackia faecicanis, and Slackia isoflavoniconvertens.</title>
        <authorList>
            <person name="Danylec N."/>
            <person name="Stoll D.A."/>
            <person name="Dotsch A."/>
            <person name="Huch M."/>
        </authorList>
    </citation>
    <scope>NUCLEOTIDE SEQUENCE</scope>
    <source>
        <strain evidence="2">DSM 16107</strain>
    </source>
</reference>
<evidence type="ECO:0000313" key="3">
    <source>
        <dbReference type="Proteomes" id="UP000253817"/>
    </source>
</evidence>
<comment type="caution">
    <text evidence="2">The sequence shown here is derived from an EMBL/GenBank/DDBJ whole genome shotgun (WGS) entry which is preliminary data.</text>
</comment>
<protein>
    <submittedName>
        <fullName evidence="2">Uncharacterized protein</fullName>
    </submittedName>
</protein>
<keyword evidence="3" id="KW-1185">Reference proteome</keyword>
<gene>
    <name evidence="1" type="ORF">C1876_16800</name>
    <name evidence="2" type="ORF">DMP09_15075</name>
</gene>
<dbReference type="EMBL" id="PPTT01000048">
    <property type="protein sequence ID" value="RDB63657.1"/>
    <property type="molecule type" value="Genomic_DNA"/>
</dbReference>
<reference evidence="4" key="2">
    <citation type="submission" date="2018-05" db="EMBL/GenBank/DDBJ databases">
        <title>Genome Sequencing of selected type strains of the family Eggerthellaceae.</title>
        <authorList>
            <person name="Danylec N."/>
            <person name="Stoll D.A."/>
            <person name="Doetsch A."/>
            <person name="Huch M."/>
        </authorList>
    </citation>
    <scope>NUCLEOTIDE SEQUENCE [LARGE SCALE GENOMIC DNA]</scope>
    <source>
        <strain evidence="4">DSM 16107</strain>
    </source>
</reference>